<dbReference type="AlphaFoldDB" id="A0AAD5B5D1"/>
<protein>
    <submittedName>
        <fullName evidence="5">Uncharacterized protein</fullName>
    </submittedName>
</protein>
<dbReference type="InterPro" id="IPR004835">
    <property type="entry name" value="Chitin_synth"/>
</dbReference>
<organism evidence="5 6">
    <name type="scientific">Silurus asotus</name>
    <name type="common">Amur catfish</name>
    <name type="synonym">Parasilurus asotus</name>
    <dbReference type="NCBI Taxonomy" id="30991"/>
    <lineage>
        <taxon>Eukaryota</taxon>
        <taxon>Metazoa</taxon>
        <taxon>Chordata</taxon>
        <taxon>Craniata</taxon>
        <taxon>Vertebrata</taxon>
        <taxon>Euteleostomi</taxon>
        <taxon>Actinopterygii</taxon>
        <taxon>Neopterygii</taxon>
        <taxon>Teleostei</taxon>
        <taxon>Ostariophysi</taxon>
        <taxon>Siluriformes</taxon>
        <taxon>Siluridae</taxon>
        <taxon>Silurus</taxon>
    </lineage>
</organism>
<dbReference type="PANTHER" id="PTHR22914">
    <property type="entry name" value="CHITIN SYNTHASE"/>
    <property type="match status" value="1"/>
</dbReference>
<evidence type="ECO:0000256" key="4">
    <source>
        <dbReference type="SAM" id="Phobius"/>
    </source>
</evidence>
<accession>A0AAD5B5D1</accession>
<evidence type="ECO:0000256" key="3">
    <source>
        <dbReference type="ARBA" id="ARBA00023136"/>
    </source>
</evidence>
<evidence type="ECO:0000313" key="5">
    <source>
        <dbReference type="EMBL" id="KAI5628170.1"/>
    </source>
</evidence>
<comment type="caution">
    <text evidence="5">The sequence shown here is derived from an EMBL/GenBank/DDBJ whole genome shotgun (WGS) entry which is preliminary data.</text>
</comment>
<keyword evidence="4" id="KW-1133">Transmembrane helix</keyword>
<keyword evidence="3 4" id="KW-0472">Membrane</keyword>
<proteinExistence type="predicted"/>
<gene>
    <name evidence="5" type="ORF">C0J50_2660</name>
</gene>
<dbReference type="GO" id="GO:0006031">
    <property type="term" value="P:chitin biosynthetic process"/>
    <property type="evidence" value="ECO:0007669"/>
    <property type="project" value="TreeGrafter"/>
</dbReference>
<name>A0AAD5B5D1_SILAS</name>
<evidence type="ECO:0000256" key="1">
    <source>
        <dbReference type="ARBA" id="ARBA00004141"/>
    </source>
</evidence>
<sequence length="118" mass="13845">EEETFWKDLIEQYLKPLETDKKKEEQIKHDLKDLRNKATFVFFICNLLWLVATFFLQAVGTIVTISVPKVYINGTVDENAKLYIDPIGLMFLISFAGLLIVQFLAMLWHRYLEFISLV</sequence>
<dbReference type="EMBL" id="MU545793">
    <property type="protein sequence ID" value="KAI5628170.1"/>
    <property type="molecule type" value="Genomic_DNA"/>
</dbReference>
<feature type="transmembrane region" description="Helical" evidence="4">
    <location>
        <begin position="40"/>
        <end position="67"/>
    </location>
</feature>
<keyword evidence="6" id="KW-1185">Reference proteome</keyword>
<keyword evidence="2 4" id="KW-0812">Transmembrane</keyword>
<dbReference type="GO" id="GO:0004100">
    <property type="term" value="F:chitin synthase activity"/>
    <property type="evidence" value="ECO:0007669"/>
    <property type="project" value="InterPro"/>
</dbReference>
<evidence type="ECO:0000313" key="6">
    <source>
        <dbReference type="Proteomes" id="UP001205998"/>
    </source>
</evidence>
<feature type="non-terminal residue" evidence="5">
    <location>
        <position position="1"/>
    </location>
</feature>
<dbReference type="GO" id="GO:0016020">
    <property type="term" value="C:membrane"/>
    <property type="evidence" value="ECO:0007669"/>
    <property type="project" value="UniProtKB-SubCell"/>
</dbReference>
<feature type="non-terminal residue" evidence="5">
    <location>
        <position position="118"/>
    </location>
</feature>
<dbReference type="GO" id="GO:0071944">
    <property type="term" value="C:cell periphery"/>
    <property type="evidence" value="ECO:0007669"/>
    <property type="project" value="TreeGrafter"/>
</dbReference>
<reference evidence="5" key="1">
    <citation type="submission" date="2018-07" db="EMBL/GenBank/DDBJ databases">
        <title>Comparative genomics of catfishes provides insights into carnivory and benthic adaptation.</title>
        <authorList>
            <person name="Zhang Y."/>
            <person name="Wang D."/>
            <person name="Peng Z."/>
            <person name="Zheng S."/>
            <person name="Shao F."/>
            <person name="Tao W."/>
        </authorList>
    </citation>
    <scope>NUCLEOTIDE SEQUENCE</scope>
    <source>
        <strain evidence="5">Chongqing</strain>
    </source>
</reference>
<comment type="subcellular location">
    <subcellularLocation>
        <location evidence="1">Membrane</location>
        <topology evidence="1">Multi-pass membrane protein</topology>
    </subcellularLocation>
</comment>
<dbReference type="Proteomes" id="UP001205998">
    <property type="component" value="Unassembled WGS sequence"/>
</dbReference>
<feature type="transmembrane region" description="Helical" evidence="4">
    <location>
        <begin position="87"/>
        <end position="108"/>
    </location>
</feature>
<evidence type="ECO:0000256" key="2">
    <source>
        <dbReference type="ARBA" id="ARBA00022692"/>
    </source>
</evidence>
<dbReference type="PANTHER" id="PTHR22914:SF42">
    <property type="entry name" value="CHITIN SYNTHASE"/>
    <property type="match status" value="1"/>
</dbReference>